<evidence type="ECO:0000313" key="2">
    <source>
        <dbReference type="Proteomes" id="UP000249782"/>
    </source>
</evidence>
<reference evidence="1 2" key="1">
    <citation type="submission" date="2018-06" db="EMBL/GenBank/DDBJ databases">
        <title>Draft genome sequence of hyperthermophilic methanogen Methanothermobacter tenebrarum sp. MCM-B 1447.</title>
        <authorList>
            <person name="Pore S.D."/>
            <person name="Dagar S."/>
            <person name="Dhakephalkar P.K."/>
        </authorList>
    </citation>
    <scope>NUCLEOTIDE SEQUENCE [LARGE SCALE GENOMIC DNA]</scope>
    <source>
        <strain evidence="1 2">MCM B 1447</strain>
    </source>
</reference>
<dbReference type="AlphaFoldDB" id="A0A328P8U4"/>
<organism evidence="1 2">
    <name type="scientific">Methanothermobacter tenebrarum</name>
    <dbReference type="NCBI Taxonomy" id="680118"/>
    <lineage>
        <taxon>Archaea</taxon>
        <taxon>Methanobacteriati</taxon>
        <taxon>Methanobacteriota</taxon>
        <taxon>Methanomada group</taxon>
        <taxon>Methanobacteria</taxon>
        <taxon>Methanobacteriales</taxon>
        <taxon>Methanobacteriaceae</taxon>
        <taxon>Methanothermobacter</taxon>
    </lineage>
</organism>
<evidence type="ECO:0000313" key="1">
    <source>
        <dbReference type="EMBL" id="RAO78449.1"/>
    </source>
</evidence>
<dbReference type="Proteomes" id="UP000249782">
    <property type="component" value="Unassembled WGS sequence"/>
</dbReference>
<gene>
    <name evidence="1" type="ORF">DPC56_08050</name>
</gene>
<dbReference type="EMBL" id="QLOE01000018">
    <property type="protein sequence ID" value="RAO78449.1"/>
    <property type="molecule type" value="Genomic_DNA"/>
</dbReference>
<name>A0A328P8U4_9EURY</name>
<accession>A0A328P8U4</accession>
<sequence length="466" mass="51807">MLFIFLSFLFMGGVSAAGNMTIAAPGAPQDNPDHIIIEINQTRGWTIAGPAGEPPSKIDIQVNPEDVTWISLYFRDTAEEHFEDGTGIAEQSGLIIDGRIIRSWSFYDPWLFEGFREGWDGSHETWKSYYDPSFRISIKYKPAYLSRSSYSFPLFSKDVNVHYKNLWADGDAGFEEVISLCIAGPEALSLDPVRANWESWHLDQMTPWEIAAYGTFLAAFKTLYTWEDASEIAAQNLNLSYVRLKPAFMICGVTNGGFVGGCGYTYMHAPFPTIYDYCILGDLNNYQDYRDYDRREKAFNIVRGILLKELEAIILESVGVNVVSPVQEIMEALENGEAIIDHDPSLIEYLEIRAGQSYMFIDLAGSGWTTIGTYSLVGWICGAAGSGGACYHYELTHRTQRIAIKDWDLFIKGVMEIGAGACFIIGAAFAAPETGGSSFILASEMLGAFLSIWNGVEDIERTVVIS</sequence>
<proteinExistence type="predicted"/>
<comment type="caution">
    <text evidence="1">The sequence shown here is derived from an EMBL/GenBank/DDBJ whole genome shotgun (WGS) entry which is preliminary data.</text>
</comment>
<keyword evidence="2" id="KW-1185">Reference proteome</keyword>
<protein>
    <submittedName>
        <fullName evidence="1">Uncharacterized protein</fullName>
    </submittedName>
</protein>